<name>A0ABD7XA30_ENTFL</name>
<dbReference type="EMBL" id="CP119159">
    <property type="protein sequence ID" value="WEH21350.1"/>
    <property type="molecule type" value="Genomic_DNA"/>
</dbReference>
<reference evidence="3 4" key="1">
    <citation type="submission" date="2023-02" db="EMBL/GenBank/DDBJ databases">
        <title>Results of the 2020 Genomic Proficiency Test for the network of European Union Reference Laboratory for Antimicrobial Resistance assessing whole genome sequencing capacities.</title>
        <authorList>
            <person name="Hoffmann M."/>
            <person name="Luo Y."/>
            <person name="Sorensen L.H."/>
            <person name="Pedersen S.K."/>
            <person name="Hendriksen R.S."/>
        </authorList>
    </citation>
    <scope>NUCLEOTIDE SEQUENCE [LARGE SCALE GENOMIC DNA]</scope>
    <source>
        <strain evidence="3 4">GENOMIC22-006</strain>
    </source>
</reference>
<gene>
    <name evidence="3" type="ORF">P0D81_09715</name>
</gene>
<dbReference type="CDD" id="cd13402">
    <property type="entry name" value="LT_TF-like"/>
    <property type="match status" value="1"/>
</dbReference>
<evidence type="ECO:0000256" key="1">
    <source>
        <dbReference type="SAM" id="MobiDB-lite"/>
    </source>
</evidence>
<dbReference type="SUPFAM" id="SSF51261">
    <property type="entry name" value="Duplicated hybrid motif"/>
    <property type="match status" value="1"/>
</dbReference>
<feature type="region of interest" description="Disordered" evidence="1">
    <location>
        <begin position="581"/>
        <end position="600"/>
    </location>
</feature>
<dbReference type="PANTHER" id="PTHR21666:SF270">
    <property type="entry name" value="MUREIN HYDROLASE ACTIVATOR ENVC"/>
    <property type="match status" value="1"/>
</dbReference>
<evidence type="ECO:0000313" key="4">
    <source>
        <dbReference type="Proteomes" id="UP001221642"/>
    </source>
</evidence>
<protein>
    <submittedName>
        <fullName evidence="3">Peptidoglycan DD-metalloendopeptidase family protein</fullName>
    </submittedName>
</protein>
<evidence type="ECO:0000313" key="3">
    <source>
        <dbReference type="EMBL" id="WEH21350.1"/>
    </source>
</evidence>
<dbReference type="CDD" id="cd12797">
    <property type="entry name" value="M23_peptidase"/>
    <property type="match status" value="1"/>
</dbReference>
<sequence>MADALRSSVIELDWKINNRSLERANEETDKILAKAARMEGTYQNSAKSIDGATTSLKRNSEGLKQNTDKVVQFGNRAKDSMQKTTNSAKQTEKQVKDVGSQFDKSKNSASVFAQSSATSLKVVGKAAKGVQTSIGRIGDYATKASDVTWRAFTKIRNGAMIAGAGIVAIGKSAFDAASDTNEALNKVEVAFGDNNKEVKKWSKNTIDSIGLAQGTALDLAATYGDMSTSMGIGTKEAANMSTSLVDLAGDLASFKNIGIDRVNTALNGVFTGETEALKGLGIVMTQTNLEQFAMASGALQSSVDNSKAAKNAMAREKAQDRLNKAIKKHGENSIEARDAQLKLTEAESKGEEVQQAKLDSLSQEELVRLRYNYVMSKTKNAHGDFARTSDQAANASRVFNESLTELKSNIGQHLLPIFTPLILKATKFVRKGDQLKEKINDIGQQVEPTAKQVMKHFGQAKDYFVDEIIPTAKKVGKAIGPGIAEGAKNMFNVMDKGFKYIIKPSIRILKEFTDENPVAMKQVGKWATYGIGGLLGFKLVGKPLLGVSKGILGIIGKLEKLGNTAQREAFKTRKALEDVDSAAQKASAPTHTTASPNIQESLPVGSVGKIGKGTKPFGGVRRFAKSVPLLSYISAGLTLTQINKNNKFEKIGDSLGSIVGGALGAKAATWAGAKLGAVAGTAFGPIGTVIGGILGTAAGSSFGSVLGKKLKENWPEVSAMIGKLWDTYKKVPFYGQIAQAVESGIVHGAKSGKRIIEEVKEFFQKPFNANNVKPEKGVSKNSAKRVNSYLKNYDKIISKDTESKIAGRVLTDEEIAERNKILSDMEKQVTDRLEGKKNKSYKNIDKLSELGILSDKDVQSAKAVSTELATFRKRAYSDNVNELKKLEKEEHDAGIQAAERYTARINAIKEKARLENRELSKSDLEEIESNEKSAAAATRVVQEEYAQKKAALNENMKRQAVGALSESAKEQKIIMGNLKNTSGEISAQQAADIVSASYKAKEGAIKSANEKYAETKRILDEERYVNGTITQQQYDDALKKAQEQRDGVVKEAEKQHEDVVTQAKKQAEGHLEQVDWETGQTLSKWEVFKKDSKKKFKEIWDGTVEGAKSFGKAFGEAMDKVVSGALETWDNFKTGLADKVNAVTGGINVVLDFFSIPKIPEWKPNTPNSTKNKHGRSFSTGSRGASYSGQALVGEEGVELAYNKSTSSMRLLGSNGPEVTNVTSGERILNHSDTKAVLNGGMGQGTVLPGFHKGKGNGLSDFVDSAKDFGANTVDKLKDFGSNAVDKAKEVGTKAIEKTKDIAETAKDWLSDPIGKVTGLFNKHNTYKKGKNIQGLGHGVMNKLKDTSSEWVKNKLEAFKGFFDSEDGGAFGSGAFAPHFGSPFVRTSDYGKRPGLYGDFHTGIDYAAPMGTPIPAQHPGLVDWVQSSSIGLGEHVGVKVANNLWAMYGHMSRIRAKKGEQVKAGQIVGDVGSSGWSTGPHVHYELRKGGPNGQHVNPDTYGGSVGGVAVGAAGWGPQVRKAAKLMNQGITDSQVNGILAQIQLESGGNQSAIQSLSVDDINARTGNLARGLLQYTPTTFEGFKVRGYENIMNGFHQLVAFFNNSNWQNDIQYGRSGWTPNGHRLRAYAKGGRPSKGETVLVGENGPELFEADTAGTVHPHEKTKALFNQGSPSVNFSPNITINVGNNSDKSVVGDIKEAVRQALEDEYAKLLNILGTGEVV</sequence>
<dbReference type="RefSeq" id="WP_023042448.1">
    <property type="nucleotide sequence ID" value="NZ_CP119159.1"/>
</dbReference>
<feature type="domain" description="M23ase beta-sheet core" evidence="2">
    <location>
        <begin position="1400"/>
        <end position="1498"/>
    </location>
</feature>
<dbReference type="PANTHER" id="PTHR21666">
    <property type="entry name" value="PEPTIDASE-RELATED"/>
    <property type="match status" value="1"/>
</dbReference>
<organism evidence="3 4">
    <name type="scientific">Enterococcus faecalis</name>
    <name type="common">Streptococcus faecalis</name>
    <dbReference type="NCBI Taxonomy" id="1351"/>
    <lineage>
        <taxon>Bacteria</taxon>
        <taxon>Bacillati</taxon>
        <taxon>Bacillota</taxon>
        <taxon>Bacilli</taxon>
        <taxon>Lactobacillales</taxon>
        <taxon>Enterococcaceae</taxon>
        <taxon>Enterococcus</taxon>
    </lineage>
</organism>
<proteinExistence type="predicted"/>
<dbReference type="InterPro" id="IPR011055">
    <property type="entry name" value="Dup_hybrid_motif"/>
</dbReference>
<dbReference type="Gene3D" id="2.70.70.10">
    <property type="entry name" value="Glucose Permease (Domain IIA)"/>
    <property type="match status" value="1"/>
</dbReference>
<feature type="compositionally biased region" description="Polar residues" evidence="1">
    <location>
        <begin position="1177"/>
        <end position="1187"/>
    </location>
</feature>
<accession>A0ABD7XA30</accession>
<feature type="compositionally biased region" description="Polar residues" evidence="1">
    <location>
        <begin position="587"/>
        <end position="600"/>
    </location>
</feature>
<dbReference type="InterPro" id="IPR016047">
    <property type="entry name" value="M23ase_b-sheet_dom"/>
</dbReference>
<dbReference type="Pfam" id="PF01551">
    <property type="entry name" value="Peptidase_M23"/>
    <property type="match status" value="1"/>
</dbReference>
<feature type="region of interest" description="Disordered" evidence="1">
    <location>
        <begin position="74"/>
        <end position="101"/>
    </location>
</feature>
<dbReference type="Proteomes" id="UP001221642">
    <property type="component" value="Chromosome"/>
</dbReference>
<feature type="region of interest" description="Disordered" evidence="1">
    <location>
        <begin position="1162"/>
        <end position="1187"/>
    </location>
</feature>
<evidence type="ECO:0000259" key="2">
    <source>
        <dbReference type="Pfam" id="PF01551"/>
    </source>
</evidence>
<dbReference type="InterPro" id="IPR050570">
    <property type="entry name" value="Cell_wall_metabolism_enzyme"/>
</dbReference>